<evidence type="ECO:0000256" key="6">
    <source>
        <dbReference type="SAM" id="Phobius"/>
    </source>
</evidence>
<dbReference type="Pfam" id="PF09678">
    <property type="entry name" value="Caa3_CtaG"/>
    <property type="match status" value="1"/>
</dbReference>
<evidence type="ECO:0000256" key="5">
    <source>
        <dbReference type="ARBA" id="ARBA00023136"/>
    </source>
</evidence>
<feature type="transmembrane region" description="Helical" evidence="6">
    <location>
        <begin position="197"/>
        <end position="221"/>
    </location>
</feature>
<dbReference type="AlphaFoldDB" id="A0A1I5TP72"/>
<dbReference type="Proteomes" id="UP000199356">
    <property type="component" value="Unassembled WGS sequence"/>
</dbReference>
<evidence type="ECO:0000313" key="8">
    <source>
        <dbReference type="Proteomes" id="UP000199356"/>
    </source>
</evidence>
<feature type="transmembrane region" description="Helical" evidence="6">
    <location>
        <begin position="122"/>
        <end position="143"/>
    </location>
</feature>
<feature type="transmembrane region" description="Helical" evidence="6">
    <location>
        <begin position="241"/>
        <end position="262"/>
    </location>
</feature>
<dbReference type="GO" id="GO:0005886">
    <property type="term" value="C:plasma membrane"/>
    <property type="evidence" value="ECO:0007669"/>
    <property type="project" value="UniProtKB-SubCell"/>
</dbReference>
<evidence type="ECO:0000256" key="2">
    <source>
        <dbReference type="ARBA" id="ARBA00022475"/>
    </source>
</evidence>
<keyword evidence="4 6" id="KW-1133">Transmembrane helix</keyword>
<feature type="transmembrane region" description="Helical" evidence="6">
    <location>
        <begin position="308"/>
        <end position="329"/>
    </location>
</feature>
<name>A0A1I5TP72_9RHOB</name>
<sequence length="331" mass="36238">MIDAMIPYDPFGYVLSPVMIALVLLAAALYWRGLSLPRRLGPRPAPWRQAMFFLGLACILVATNGPLAPLGHNLFSAHQGEHLLLRLLGPFLIAVSRPWRQLTAALARPWRQRVAVVGQGQFARWLAHPAVATATLIGALYMWQVPGLYGLAQRIAIIEVAAHLIMAAAGVWYFGVLLDLRDPPEGARRGARLMSGFVVIVSNILLGALTTLKESVIYAGYQAGTWPGRFSALADETTGGYIIWVPSSMIMIAAIILIIHGWDVSEDRRWNARYARPFSNSAALEFPETAEELRLKVAMPNQRMGRTLAFGVLSMFAILMATALALLSLGE</sequence>
<reference evidence="7 8" key="1">
    <citation type="submission" date="2016-10" db="EMBL/GenBank/DDBJ databases">
        <authorList>
            <person name="de Groot N.N."/>
        </authorList>
    </citation>
    <scope>NUCLEOTIDE SEQUENCE [LARGE SCALE GENOMIC DNA]</scope>
    <source>
        <strain evidence="7 8">DSM 19547</strain>
    </source>
</reference>
<evidence type="ECO:0000256" key="3">
    <source>
        <dbReference type="ARBA" id="ARBA00022692"/>
    </source>
</evidence>
<organism evidence="7 8">
    <name type="scientific">Tranquillimonas alkanivorans</name>
    <dbReference type="NCBI Taxonomy" id="441119"/>
    <lineage>
        <taxon>Bacteria</taxon>
        <taxon>Pseudomonadati</taxon>
        <taxon>Pseudomonadota</taxon>
        <taxon>Alphaproteobacteria</taxon>
        <taxon>Rhodobacterales</taxon>
        <taxon>Roseobacteraceae</taxon>
        <taxon>Tranquillimonas</taxon>
    </lineage>
</organism>
<dbReference type="OrthoDB" id="259025at2"/>
<evidence type="ECO:0000256" key="4">
    <source>
        <dbReference type="ARBA" id="ARBA00022989"/>
    </source>
</evidence>
<dbReference type="EMBL" id="FOXA01000014">
    <property type="protein sequence ID" value="SFP84882.1"/>
    <property type="molecule type" value="Genomic_DNA"/>
</dbReference>
<feature type="transmembrane region" description="Helical" evidence="6">
    <location>
        <begin position="155"/>
        <end position="176"/>
    </location>
</feature>
<dbReference type="RefSeq" id="WP_093424077.1">
    <property type="nucleotide sequence ID" value="NZ_FOXA01000014.1"/>
</dbReference>
<keyword evidence="5 6" id="KW-0472">Membrane</keyword>
<dbReference type="InterPro" id="IPR019108">
    <property type="entry name" value="Caa3_assmbl_CtaG-rel"/>
</dbReference>
<accession>A0A1I5TP72</accession>
<evidence type="ECO:0000256" key="1">
    <source>
        <dbReference type="ARBA" id="ARBA00004651"/>
    </source>
</evidence>
<keyword evidence="2" id="KW-1003">Cell membrane</keyword>
<gene>
    <name evidence="7" type="ORF">SAMN04488047_11455</name>
</gene>
<feature type="transmembrane region" description="Helical" evidence="6">
    <location>
        <begin position="52"/>
        <end position="71"/>
    </location>
</feature>
<protein>
    <submittedName>
        <fullName evidence="7">Putative membrane protein</fullName>
    </submittedName>
</protein>
<proteinExistence type="predicted"/>
<feature type="transmembrane region" description="Helical" evidence="6">
    <location>
        <begin position="12"/>
        <end position="31"/>
    </location>
</feature>
<dbReference type="STRING" id="441119.SAMN04488047_11455"/>
<evidence type="ECO:0000313" key="7">
    <source>
        <dbReference type="EMBL" id="SFP84882.1"/>
    </source>
</evidence>
<keyword evidence="3 6" id="KW-0812">Transmembrane</keyword>
<keyword evidence="8" id="KW-1185">Reference proteome</keyword>
<comment type="subcellular location">
    <subcellularLocation>
        <location evidence="1">Cell membrane</location>
        <topology evidence="1">Multi-pass membrane protein</topology>
    </subcellularLocation>
</comment>